<feature type="domain" description="NAD-dependent epimerase/dehydratase" evidence="1">
    <location>
        <begin position="7"/>
        <end position="243"/>
    </location>
</feature>
<dbReference type="PANTHER" id="PTHR43245">
    <property type="entry name" value="BIFUNCTIONAL POLYMYXIN RESISTANCE PROTEIN ARNA"/>
    <property type="match status" value="1"/>
</dbReference>
<dbReference type="GeneID" id="100209027"/>
<dbReference type="PANTHER" id="PTHR43245:SF11">
    <property type="entry name" value="LD23561P"/>
    <property type="match status" value="1"/>
</dbReference>
<evidence type="ECO:0000313" key="3">
    <source>
        <dbReference type="RefSeq" id="XP_065660165.1"/>
    </source>
</evidence>
<name>A0ABM4CER2_HYDVU</name>
<accession>A0ABM4CER2</accession>
<dbReference type="Gene3D" id="3.40.50.720">
    <property type="entry name" value="NAD(P)-binding Rossmann-like Domain"/>
    <property type="match status" value="1"/>
</dbReference>
<dbReference type="SUPFAM" id="SSF51735">
    <property type="entry name" value="NAD(P)-binding Rossmann-fold domains"/>
    <property type="match status" value="1"/>
</dbReference>
<evidence type="ECO:0000259" key="1">
    <source>
        <dbReference type="Pfam" id="PF01370"/>
    </source>
</evidence>
<gene>
    <name evidence="3" type="primary">LOC100209027</name>
</gene>
<sequence length="367" mass="41261">MGKTSNVLVLGGCGFIGRHLVTYLIKNNLAEKVRVADKSPPQLSWFNAEHKAVFEDPRVEFFQANLVNPAHVERVFATNGFLFDYVINLASETRYGQGDEVYTEHIYNLGVNVATKSASCKVKRYIELSTAQVYESDKKASDEEGKLNPWTSLAMFKLNLEKKLRDIDGLDYVIIRPALVYGISDKHSLTPRLIIGAVYKQLQEKMKLLWSKDLKMNTVHVNDVAIAIWFLCTHGKKGDVYNLVDKQDSTQGSISELVCQIFGIKYDFFGSVISNVAKLNMNGVVDESNEKHLAPWSVACTADKIVNTPLSPYLDKEILYNNHLHIEGKKIESLGFKYTKPYVTAEELKLVVQDYVTLGIFPPSLVG</sequence>
<reference evidence="3" key="1">
    <citation type="submission" date="2025-08" db="UniProtKB">
        <authorList>
            <consortium name="RefSeq"/>
        </authorList>
    </citation>
    <scope>IDENTIFICATION</scope>
</reference>
<dbReference type="Proteomes" id="UP001652625">
    <property type="component" value="Chromosome 08"/>
</dbReference>
<evidence type="ECO:0000313" key="2">
    <source>
        <dbReference type="Proteomes" id="UP001652625"/>
    </source>
</evidence>
<dbReference type="Pfam" id="PF01370">
    <property type="entry name" value="Epimerase"/>
    <property type="match status" value="1"/>
</dbReference>
<keyword evidence="2" id="KW-1185">Reference proteome</keyword>
<protein>
    <submittedName>
        <fullName evidence="3">Uncharacterized protein LOC100209027 isoform X2</fullName>
    </submittedName>
</protein>
<dbReference type="RefSeq" id="XP_065660165.1">
    <property type="nucleotide sequence ID" value="XM_065804093.1"/>
</dbReference>
<dbReference type="InterPro" id="IPR036291">
    <property type="entry name" value="NAD(P)-bd_dom_sf"/>
</dbReference>
<organism evidence="2 3">
    <name type="scientific">Hydra vulgaris</name>
    <name type="common">Hydra</name>
    <name type="synonym">Hydra attenuata</name>
    <dbReference type="NCBI Taxonomy" id="6087"/>
    <lineage>
        <taxon>Eukaryota</taxon>
        <taxon>Metazoa</taxon>
        <taxon>Cnidaria</taxon>
        <taxon>Hydrozoa</taxon>
        <taxon>Hydroidolina</taxon>
        <taxon>Anthoathecata</taxon>
        <taxon>Aplanulata</taxon>
        <taxon>Hydridae</taxon>
        <taxon>Hydra</taxon>
    </lineage>
</organism>
<dbReference type="InterPro" id="IPR050177">
    <property type="entry name" value="Lipid_A_modif_metabolic_enz"/>
</dbReference>
<proteinExistence type="predicted"/>
<dbReference type="InterPro" id="IPR001509">
    <property type="entry name" value="Epimerase_deHydtase"/>
</dbReference>